<evidence type="ECO:0000259" key="7">
    <source>
        <dbReference type="PROSITE" id="PS50930"/>
    </source>
</evidence>
<gene>
    <name evidence="8" type="ORF">FD03_GL001540</name>
</gene>
<dbReference type="Pfam" id="PF04397">
    <property type="entry name" value="LytTR"/>
    <property type="match status" value="1"/>
</dbReference>
<reference evidence="8 9" key="1">
    <citation type="journal article" date="2015" name="Genome Announc.">
        <title>Expanding the biotechnology potential of lactobacilli through comparative genomics of 213 strains and associated genera.</title>
        <authorList>
            <person name="Sun Z."/>
            <person name="Harris H.M."/>
            <person name="McCann A."/>
            <person name="Guo C."/>
            <person name="Argimon S."/>
            <person name="Zhang W."/>
            <person name="Yang X."/>
            <person name="Jeffery I.B."/>
            <person name="Cooney J.C."/>
            <person name="Kagawa T.F."/>
            <person name="Liu W."/>
            <person name="Song Y."/>
            <person name="Salvetti E."/>
            <person name="Wrobel A."/>
            <person name="Rasinkangas P."/>
            <person name="Parkhill J."/>
            <person name="Rea M.C."/>
            <person name="O'Sullivan O."/>
            <person name="Ritari J."/>
            <person name="Douillard F.P."/>
            <person name="Paul Ross R."/>
            <person name="Yang R."/>
            <person name="Briner A.E."/>
            <person name="Felis G.E."/>
            <person name="de Vos W.M."/>
            <person name="Barrangou R."/>
            <person name="Klaenhammer T.R."/>
            <person name="Caufield P.W."/>
            <person name="Cui Y."/>
            <person name="Zhang H."/>
            <person name="O'Toole P.W."/>
        </authorList>
    </citation>
    <scope>NUCLEOTIDE SEQUENCE [LARGE SCALE GENOMIC DNA]</scope>
    <source>
        <strain evidence="8 9">DSM 19682</strain>
    </source>
</reference>
<dbReference type="SUPFAM" id="SSF52172">
    <property type="entry name" value="CheY-like"/>
    <property type="match status" value="1"/>
</dbReference>
<dbReference type="eggNOG" id="COG3279">
    <property type="taxonomic scope" value="Bacteria"/>
</dbReference>
<dbReference type="PANTHER" id="PTHR37299">
    <property type="entry name" value="TRANSCRIPTIONAL REGULATOR-RELATED"/>
    <property type="match status" value="1"/>
</dbReference>
<dbReference type="PANTHER" id="PTHR37299:SF3">
    <property type="entry name" value="STAGE 0 SPORULATION PROTEIN A HOMOLOG"/>
    <property type="match status" value="1"/>
</dbReference>
<evidence type="ECO:0000313" key="8">
    <source>
        <dbReference type="EMBL" id="KRK79176.1"/>
    </source>
</evidence>
<keyword evidence="1" id="KW-0963">Cytoplasm</keyword>
<dbReference type="OrthoDB" id="9809318at2"/>
<dbReference type="STRING" id="1423775.FD03_GL001540"/>
<keyword evidence="5" id="KW-0597">Phosphoprotein</keyword>
<comment type="caution">
    <text evidence="8">The sequence shown here is derived from an EMBL/GenBank/DDBJ whole genome shotgun (WGS) entry which is preliminary data.</text>
</comment>
<protein>
    <submittedName>
        <fullName evidence="8">Sakacin p response regulator</fullName>
    </submittedName>
</protein>
<dbReference type="PROSITE" id="PS50930">
    <property type="entry name" value="HTH_LYTTR"/>
    <property type="match status" value="1"/>
</dbReference>
<keyword evidence="9" id="KW-1185">Reference proteome</keyword>
<dbReference type="EMBL" id="AZDZ01000019">
    <property type="protein sequence ID" value="KRK79176.1"/>
    <property type="molecule type" value="Genomic_DNA"/>
</dbReference>
<dbReference type="PROSITE" id="PS50110">
    <property type="entry name" value="RESPONSE_REGULATORY"/>
    <property type="match status" value="1"/>
</dbReference>
<feature type="modified residue" description="4-aspartylphosphate" evidence="5">
    <location>
        <position position="59"/>
    </location>
</feature>
<dbReference type="InterPro" id="IPR046947">
    <property type="entry name" value="LytR-like"/>
</dbReference>
<evidence type="ECO:0000256" key="5">
    <source>
        <dbReference type="PROSITE-ProRule" id="PRU00169"/>
    </source>
</evidence>
<comment type="function">
    <text evidence="4">Required for high-level post-exponential phase expression of a series of secreted proteins.</text>
</comment>
<dbReference type="InterPro" id="IPR011006">
    <property type="entry name" value="CheY-like_superfamily"/>
</dbReference>
<dbReference type="RefSeq" id="WP_025023090.1">
    <property type="nucleotide sequence ID" value="NZ_AZDZ01000019.1"/>
</dbReference>
<sequence>MLPVYLLEDDDVQRKNYSEFINNSIMINDADMELKLATARTEELFNTCVSPEKAIFFLDMEIDNNNTAGLEAAERIKKEVPLAQIIFITTHDELSLVTLERRIAPMDYILKNKGIDSIKKSINNDIALAQNYFEKFAHHSQNLFNYRIGSRFFNVLMDDVIMLFTEKAAPGQVTLVAKNQRSSFSGSLNSIESVYPNLFRCDRSYLVNLENAQTYDGKNRILTFIDNSTCKVSFRKGRELLGILEDKDN</sequence>
<dbReference type="InterPro" id="IPR001789">
    <property type="entry name" value="Sig_transdc_resp-reg_receiver"/>
</dbReference>
<keyword evidence="2" id="KW-0902">Two-component regulatory system</keyword>
<name>A0A0R1K7C3_9LACO</name>
<dbReference type="AlphaFoldDB" id="A0A0R1K7C3"/>
<proteinExistence type="predicted"/>
<dbReference type="Gene3D" id="3.40.50.2300">
    <property type="match status" value="1"/>
</dbReference>
<evidence type="ECO:0000259" key="6">
    <source>
        <dbReference type="PROSITE" id="PS50110"/>
    </source>
</evidence>
<dbReference type="PATRIC" id="fig|1423775.4.peg.1570"/>
<dbReference type="GO" id="GO:0000156">
    <property type="term" value="F:phosphorelay response regulator activity"/>
    <property type="evidence" value="ECO:0007669"/>
    <property type="project" value="InterPro"/>
</dbReference>
<dbReference type="Gene3D" id="2.40.50.1020">
    <property type="entry name" value="LytTr DNA-binding domain"/>
    <property type="match status" value="1"/>
</dbReference>
<evidence type="ECO:0000256" key="4">
    <source>
        <dbReference type="ARBA" id="ARBA00037164"/>
    </source>
</evidence>
<feature type="domain" description="Response regulatory" evidence="6">
    <location>
        <begin position="3"/>
        <end position="126"/>
    </location>
</feature>
<evidence type="ECO:0000256" key="2">
    <source>
        <dbReference type="ARBA" id="ARBA00023012"/>
    </source>
</evidence>
<accession>A0A0R1K7C3</accession>
<evidence type="ECO:0000256" key="1">
    <source>
        <dbReference type="ARBA" id="ARBA00022490"/>
    </source>
</evidence>
<dbReference type="SMART" id="SM00850">
    <property type="entry name" value="LytTR"/>
    <property type="match status" value="1"/>
</dbReference>
<dbReference type="InterPro" id="IPR007492">
    <property type="entry name" value="LytTR_DNA-bd_dom"/>
</dbReference>
<feature type="domain" description="HTH LytTR-type" evidence="7">
    <location>
        <begin position="144"/>
        <end position="246"/>
    </location>
</feature>
<dbReference type="Proteomes" id="UP000051248">
    <property type="component" value="Unassembled WGS sequence"/>
</dbReference>
<evidence type="ECO:0000256" key="3">
    <source>
        <dbReference type="ARBA" id="ARBA00023159"/>
    </source>
</evidence>
<evidence type="ECO:0000313" key="9">
    <source>
        <dbReference type="Proteomes" id="UP000051248"/>
    </source>
</evidence>
<organism evidence="8 9">
    <name type="scientific">Companilactobacillus nodensis DSM 19682 = JCM 14932 = NBRC 107160</name>
    <dbReference type="NCBI Taxonomy" id="1423775"/>
    <lineage>
        <taxon>Bacteria</taxon>
        <taxon>Bacillati</taxon>
        <taxon>Bacillota</taxon>
        <taxon>Bacilli</taxon>
        <taxon>Lactobacillales</taxon>
        <taxon>Lactobacillaceae</taxon>
        <taxon>Companilactobacillus</taxon>
    </lineage>
</organism>
<keyword evidence="3" id="KW-0010">Activator</keyword>
<dbReference type="GO" id="GO:0003677">
    <property type="term" value="F:DNA binding"/>
    <property type="evidence" value="ECO:0007669"/>
    <property type="project" value="InterPro"/>
</dbReference>